<sequence length="99" mass="10818">MTAFWIVVASLAIILLAGSARHNAGRALTDITVLVGMFALLAIGNLLLGTMFDTGDAAWTIAAVVAGGFALDAIYGYMAPQRKRRRDRALRDFWHRRRA</sequence>
<dbReference type="RefSeq" id="WP_187538184.1">
    <property type="nucleotide sequence ID" value="NZ_BAABJT010000001.1"/>
</dbReference>
<dbReference type="Proteomes" id="UP000515971">
    <property type="component" value="Chromosome"/>
</dbReference>
<evidence type="ECO:0000313" key="3">
    <source>
        <dbReference type="Proteomes" id="UP000515971"/>
    </source>
</evidence>
<keyword evidence="1" id="KW-1133">Transmembrane helix</keyword>
<reference evidence="2 3" key="1">
    <citation type="submission" date="2020-08" db="EMBL/GenBank/DDBJ databases">
        <title>Genome sequence of Sphingomonas lutea KCTC 23642T.</title>
        <authorList>
            <person name="Hyun D.-W."/>
            <person name="Bae J.-W."/>
        </authorList>
    </citation>
    <scope>NUCLEOTIDE SEQUENCE [LARGE SCALE GENOMIC DNA]</scope>
    <source>
        <strain evidence="2 3">KCTC 23642</strain>
    </source>
</reference>
<keyword evidence="1" id="KW-0812">Transmembrane</keyword>
<feature type="transmembrane region" description="Helical" evidence="1">
    <location>
        <begin position="6"/>
        <end position="24"/>
    </location>
</feature>
<proteinExistence type="predicted"/>
<feature type="transmembrane region" description="Helical" evidence="1">
    <location>
        <begin position="31"/>
        <end position="52"/>
    </location>
</feature>
<organism evidence="2 3">
    <name type="scientific">Sphingomonas lutea</name>
    <dbReference type="NCBI Taxonomy" id="1045317"/>
    <lineage>
        <taxon>Bacteria</taxon>
        <taxon>Pseudomonadati</taxon>
        <taxon>Pseudomonadota</taxon>
        <taxon>Alphaproteobacteria</taxon>
        <taxon>Sphingomonadales</taxon>
        <taxon>Sphingomonadaceae</taxon>
        <taxon>Sphingomonas</taxon>
    </lineage>
</organism>
<evidence type="ECO:0000256" key="1">
    <source>
        <dbReference type="SAM" id="Phobius"/>
    </source>
</evidence>
<keyword evidence="3" id="KW-1185">Reference proteome</keyword>
<name>A0A7G9SI65_9SPHN</name>
<dbReference type="AlphaFoldDB" id="A0A7G9SI65"/>
<gene>
    <name evidence="2" type="ORF">H9L13_00815</name>
</gene>
<dbReference type="KEGG" id="slut:H9L13_00815"/>
<evidence type="ECO:0000313" key="2">
    <source>
        <dbReference type="EMBL" id="QNN67540.1"/>
    </source>
</evidence>
<dbReference type="EMBL" id="CP060718">
    <property type="protein sequence ID" value="QNN67540.1"/>
    <property type="molecule type" value="Genomic_DNA"/>
</dbReference>
<keyword evidence="1" id="KW-0472">Membrane</keyword>
<protein>
    <submittedName>
        <fullName evidence="2">Uncharacterized protein</fullName>
    </submittedName>
</protein>
<feature type="transmembrane region" description="Helical" evidence="1">
    <location>
        <begin position="58"/>
        <end position="78"/>
    </location>
</feature>
<accession>A0A7G9SI65</accession>